<gene>
    <name evidence="2" type="ORF">PGTUg99_017104</name>
</gene>
<organism evidence="2 3">
    <name type="scientific">Puccinia graminis f. sp. tritici</name>
    <dbReference type="NCBI Taxonomy" id="56615"/>
    <lineage>
        <taxon>Eukaryota</taxon>
        <taxon>Fungi</taxon>
        <taxon>Dikarya</taxon>
        <taxon>Basidiomycota</taxon>
        <taxon>Pucciniomycotina</taxon>
        <taxon>Pucciniomycetes</taxon>
        <taxon>Pucciniales</taxon>
        <taxon>Pucciniaceae</taxon>
        <taxon>Puccinia</taxon>
    </lineage>
</organism>
<reference evidence="2 3" key="1">
    <citation type="submission" date="2019-05" db="EMBL/GenBank/DDBJ databases">
        <title>Emergence of the Ug99 lineage of the wheat stem rust pathogen through somatic hybridization.</title>
        <authorList>
            <person name="Li F."/>
            <person name="Upadhyaya N.M."/>
            <person name="Sperschneider J."/>
            <person name="Matny O."/>
            <person name="Nguyen-Phuc H."/>
            <person name="Mago R."/>
            <person name="Raley C."/>
            <person name="Miller M.E."/>
            <person name="Silverstein K.A.T."/>
            <person name="Henningsen E."/>
            <person name="Hirsch C.D."/>
            <person name="Visser B."/>
            <person name="Pretorius Z.A."/>
            <person name="Steffenson B.J."/>
            <person name="Schwessinger B."/>
            <person name="Dodds P.N."/>
            <person name="Figueroa M."/>
        </authorList>
    </citation>
    <scope>NUCLEOTIDE SEQUENCE [LARGE SCALE GENOMIC DNA]</scope>
    <source>
        <strain evidence="2 3">Ug99</strain>
    </source>
</reference>
<dbReference type="EMBL" id="VDEP01000001">
    <property type="protein sequence ID" value="KAA1138825.1"/>
    <property type="molecule type" value="Genomic_DNA"/>
</dbReference>
<accession>A0A5B0SMG3</accession>
<evidence type="ECO:0000313" key="3">
    <source>
        <dbReference type="Proteomes" id="UP000325313"/>
    </source>
</evidence>
<feature type="region of interest" description="Disordered" evidence="1">
    <location>
        <begin position="26"/>
        <end position="50"/>
    </location>
</feature>
<feature type="compositionally biased region" description="Polar residues" evidence="1">
    <location>
        <begin position="34"/>
        <end position="50"/>
    </location>
</feature>
<name>A0A5B0SMG3_PUCGR</name>
<evidence type="ECO:0000313" key="2">
    <source>
        <dbReference type="EMBL" id="KAA1138825.1"/>
    </source>
</evidence>
<comment type="caution">
    <text evidence="2">The sequence shown here is derived from an EMBL/GenBank/DDBJ whole genome shotgun (WGS) entry which is preliminary data.</text>
</comment>
<evidence type="ECO:0000256" key="1">
    <source>
        <dbReference type="SAM" id="MobiDB-lite"/>
    </source>
</evidence>
<proteinExistence type="predicted"/>
<dbReference type="AlphaFoldDB" id="A0A5B0SMG3"/>
<dbReference type="Proteomes" id="UP000325313">
    <property type="component" value="Unassembled WGS sequence"/>
</dbReference>
<sequence>MEVTTWKFIVAPCHCQVIPTIVGGAQVHRPGRRGNNTVECHSGHYSNKGN</sequence>
<protein>
    <submittedName>
        <fullName evidence="2">Uncharacterized protein</fullName>
    </submittedName>
</protein>